<sequence>MAPFRDNVFEILRLLRRCLGRSNGALGPLLLDSTKKMLLLFHLTRDMSALWRRRLTAIATGVLDFGWVVIIYLMSELIIWGLSRALAPAHLEFFSSIFGMALTFVLMAVAYLCSPCVDEMYHKHIKAKIDFINIHLGLGFPIPLVMLNQSDILGGHDIACIIGNFIVTNLVSWTTVFAVSLLVMSLATSRIPDDFCIPSPLKTTPPRVEISWLSSDSTLDQISRPVGSNHEKNVGCSTPGHETGQSLAASRRSSVLMPIDECVDNSSVWRFWTSNFHLLASFFGTFVVGAPIAAAANEDRVLDGCVLWFVWALTLWLQRQFNTSRYCDNVPKLKNTLVTLMNPVLLTTLLMTAYTRGKAGAYGPDSLPRVLSIFSSGTPLYALWTSIATNTPLPGNHSPWFGAGDAALSILECGILIWGFKLYECQRQLFSVAGLLTILVATAAAAGNVFLSVLAGKTLGLDGPEALAFAARSTTLALAKPAMTALGGNPGVNAALVVSNGILGQLCYPFVLDKLGVKREDDDTSSREGLPTSESKSSFRSLKSLLNTTQQQLASGDGPITIAAGITVGINGAAMGVSYLYETKSRAAPYAALAMTVSGVMTVVFTTVEPFKDVVLSLAS</sequence>
<reference evidence="6" key="1">
    <citation type="journal article" date="2021" name="Nat. Commun.">
        <title>Genetic determinants of endophytism in the Arabidopsis root mycobiome.</title>
        <authorList>
            <person name="Mesny F."/>
            <person name="Miyauchi S."/>
            <person name="Thiergart T."/>
            <person name="Pickel B."/>
            <person name="Atanasova L."/>
            <person name="Karlsson M."/>
            <person name="Huettel B."/>
            <person name="Barry K.W."/>
            <person name="Haridas S."/>
            <person name="Chen C."/>
            <person name="Bauer D."/>
            <person name="Andreopoulos W."/>
            <person name="Pangilinan J."/>
            <person name="LaButti K."/>
            <person name="Riley R."/>
            <person name="Lipzen A."/>
            <person name="Clum A."/>
            <person name="Drula E."/>
            <person name="Henrissat B."/>
            <person name="Kohler A."/>
            <person name="Grigoriev I.V."/>
            <person name="Martin F.M."/>
            <person name="Hacquard S."/>
        </authorList>
    </citation>
    <scope>NUCLEOTIDE SEQUENCE</scope>
    <source>
        <strain evidence="6">FSSC 5 MPI-SDFR-AT-0091</strain>
    </source>
</reference>
<evidence type="ECO:0000256" key="5">
    <source>
        <dbReference type="SAM" id="Phobius"/>
    </source>
</evidence>
<feature type="transmembrane region" description="Helical" evidence="5">
    <location>
        <begin position="55"/>
        <end position="73"/>
    </location>
</feature>
<feature type="transmembrane region" description="Helical" evidence="5">
    <location>
        <begin position="93"/>
        <end position="117"/>
    </location>
</feature>
<evidence type="ECO:0000256" key="1">
    <source>
        <dbReference type="ARBA" id="ARBA00004141"/>
    </source>
</evidence>
<accession>A0A9P9L2K9</accession>
<comment type="subcellular location">
    <subcellularLocation>
        <location evidence="1">Membrane</location>
        <topology evidence="1">Multi-pass membrane protein</topology>
    </subcellularLocation>
</comment>
<evidence type="ECO:0008006" key="8">
    <source>
        <dbReference type="Google" id="ProtNLM"/>
    </source>
</evidence>
<dbReference type="Pfam" id="PF04172">
    <property type="entry name" value="LrgB"/>
    <property type="match status" value="1"/>
</dbReference>
<keyword evidence="4 5" id="KW-0472">Membrane</keyword>
<proteinExistence type="predicted"/>
<feature type="transmembrane region" description="Helical" evidence="5">
    <location>
        <begin position="276"/>
        <end position="295"/>
    </location>
</feature>
<dbReference type="InterPro" id="IPR007300">
    <property type="entry name" value="CidB/LrgB"/>
</dbReference>
<feature type="transmembrane region" description="Helical" evidence="5">
    <location>
        <begin position="337"/>
        <end position="355"/>
    </location>
</feature>
<keyword evidence="3 5" id="KW-1133">Transmembrane helix</keyword>
<dbReference type="PANTHER" id="PTHR30249:SF0">
    <property type="entry name" value="PLASTIDAL GLYCOLATE_GLYCERATE TRANSLOCATOR 1, CHLOROPLASTIC"/>
    <property type="match status" value="1"/>
</dbReference>
<protein>
    <recommendedName>
        <fullName evidence="8">LrgB-like protein</fullName>
    </recommendedName>
</protein>
<gene>
    <name evidence="6" type="ORF">B0J15DRAFT_460793</name>
</gene>
<evidence type="ECO:0000256" key="4">
    <source>
        <dbReference type="ARBA" id="ARBA00023136"/>
    </source>
</evidence>
<dbReference type="Proteomes" id="UP000736672">
    <property type="component" value="Unassembled WGS sequence"/>
</dbReference>
<comment type="caution">
    <text evidence="6">The sequence shown here is derived from an EMBL/GenBank/DDBJ whole genome shotgun (WGS) entry which is preliminary data.</text>
</comment>
<feature type="transmembrane region" description="Helical" evidence="5">
    <location>
        <begin position="161"/>
        <end position="183"/>
    </location>
</feature>
<dbReference type="AlphaFoldDB" id="A0A9P9L2K9"/>
<feature type="transmembrane region" description="Helical" evidence="5">
    <location>
        <begin position="588"/>
        <end position="608"/>
    </location>
</feature>
<dbReference type="EMBL" id="JAGTJS010000003">
    <property type="protein sequence ID" value="KAH7273074.1"/>
    <property type="molecule type" value="Genomic_DNA"/>
</dbReference>
<keyword evidence="2 5" id="KW-0812">Transmembrane</keyword>
<feature type="transmembrane region" description="Helical" evidence="5">
    <location>
        <begin position="560"/>
        <end position="581"/>
    </location>
</feature>
<dbReference type="PANTHER" id="PTHR30249">
    <property type="entry name" value="PUTATIVE SEROTONIN TRANSPORTER"/>
    <property type="match status" value="1"/>
</dbReference>
<feature type="transmembrane region" description="Helical" evidence="5">
    <location>
        <begin position="129"/>
        <end position="149"/>
    </location>
</feature>
<feature type="transmembrane region" description="Helical" evidence="5">
    <location>
        <begin position="400"/>
        <end position="420"/>
    </location>
</feature>
<name>A0A9P9L2K9_FUSSL</name>
<evidence type="ECO:0000313" key="6">
    <source>
        <dbReference type="EMBL" id="KAH7273074.1"/>
    </source>
</evidence>
<feature type="transmembrane region" description="Helical" evidence="5">
    <location>
        <begin position="432"/>
        <end position="455"/>
    </location>
</feature>
<keyword evidence="7" id="KW-1185">Reference proteome</keyword>
<evidence type="ECO:0000313" key="7">
    <source>
        <dbReference type="Proteomes" id="UP000736672"/>
    </source>
</evidence>
<dbReference type="OrthoDB" id="2502820at2759"/>
<dbReference type="GO" id="GO:0016020">
    <property type="term" value="C:membrane"/>
    <property type="evidence" value="ECO:0007669"/>
    <property type="project" value="UniProtKB-SubCell"/>
</dbReference>
<evidence type="ECO:0000256" key="2">
    <source>
        <dbReference type="ARBA" id="ARBA00022692"/>
    </source>
</evidence>
<evidence type="ECO:0000256" key="3">
    <source>
        <dbReference type="ARBA" id="ARBA00022989"/>
    </source>
</evidence>
<organism evidence="6 7">
    <name type="scientific">Fusarium solani</name>
    <name type="common">Filamentous fungus</name>
    <dbReference type="NCBI Taxonomy" id="169388"/>
    <lineage>
        <taxon>Eukaryota</taxon>
        <taxon>Fungi</taxon>
        <taxon>Dikarya</taxon>
        <taxon>Ascomycota</taxon>
        <taxon>Pezizomycotina</taxon>
        <taxon>Sordariomycetes</taxon>
        <taxon>Hypocreomycetidae</taxon>
        <taxon>Hypocreales</taxon>
        <taxon>Nectriaceae</taxon>
        <taxon>Fusarium</taxon>
        <taxon>Fusarium solani species complex</taxon>
    </lineage>
</organism>
<feature type="transmembrane region" description="Helical" evidence="5">
    <location>
        <begin position="301"/>
        <end position="317"/>
    </location>
</feature>